<dbReference type="PANTHER" id="PTHR21597:SF0">
    <property type="entry name" value="THO COMPLEX SUBUNIT 2"/>
    <property type="match status" value="1"/>
</dbReference>
<evidence type="ECO:0000313" key="23">
    <source>
        <dbReference type="EMBL" id="CAD7629919.1"/>
    </source>
</evidence>
<proteinExistence type="inferred from homology"/>
<comment type="catalytic activity">
    <reaction evidence="16">
        <text>N(6)-decanoyl-L-lysyl-[protein] + NAD(+) + H2O = 2''-O-decanoyl-ADP-D-ribose + nicotinamide + L-lysyl-[protein]</text>
        <dbReference type="Rhea" id="RHEA:70631"/>
        <dbReference type="Rhea" id="RHEA-COMP:9752"/>
        <dbReference type="Rhea" id="RHEA-COMP:17932"/>
        <dbReference type="ChEBI" id="CHEBI:15377"/>
        <dbReference type="ChEBI" id="CHEBI:17154"/>
        <dbReference type="ChEBI" id="CHEBI:29969"/>
        <dbReference type="ChEBI" id="CHEBI:57540"/>
        <dbReference type="ChEBI" id="CHEBI:143222"/>
        <dbReference type="ChEBI" id="CHEBI:189688"/>
    </reaction>
    <physiologicalReaction direction="left-to-right" evidence="16">
        <dbReference type="Rhea" id="RHEA:70632"/>
    </physiologicalReaction>
</comment>
<dbReference type="Pfam" id="PF11732">
    <property type="entry name" value="Thoc2"/>
    <property type="match status" value="1"/>
</dbReference>
<dbReference type="FunFam" id="3.40.50.1220:FF:000038">
    <property type="entry name" value="NAD-dependent protein deacetylase sirtuin-6 isoform X2"/>
    <property type="match status" value="1"/>
</dbReference>
<comment type="cofactor">
    <cofactor evidence="1">
        <name>Zn(2+)</name>
        <dbReference type="ChEBI" id="CHEBI:29105"/>
    </cofactor>
</comment>
<keyword evidence="10" id="KW-0520">NAD</keyword>
<evidence type="ECO:0000256" key="6">
    <source>
        <dbReference type="ARBA" id="ARBA00022553"/>
    </source>
</evidence>
<feature type="non-terminal residue" evidence="23">
    <location>
        <position position="1"/>
    </location>
</feature>
<evidence type="ECO:0000256" key="17">
    <source>
        <dbReference type="ARBA" id="ARBA00051105"/>
    </source>
</evidence>
<dbReference type="GO" id="GO:0006397">
    <property type="term" value="P:mRNA processing"/>
    <property type="evidence" value="ECO:0007669"/>
    <property type="project" value="InterPro"/>
</dbReference>
<evidence type="ECO:0000256" key="20">
    <source>
        <dbReference type="PROSITE-ProRule" id="PRU00236"/>
    </source>
</evidence>
<dbReference type="GO" id="GO:0000785">
    <property type="term" value="C:chromatin"/>
    <property type="evidence" value="ECO:0007669"/>
    <property type="project" value="UniProtKB-ARBA"/>
</dbReference>
<evidence type="ECO:0000256" key="16">
    <source>
        <dbReference type="ARBA" id="ARBA00050237"/>
    </source>
</evidence>
<comment type="subcellular location">
    <subcellularLocation>
        <location evidence="2">Nucleus</location>
    </subcellularLocation>
</comment>
<comment type="similarity">
    <text evidence="3">Belongs to the THOC2 family.</text>
</comment>
<feature type="compositionally biased region" description="Polar residues" evidence="21">
    <location>
        <begin position="1502"/>
        <end position="1522"/>
    </location>
</feature>
<dbReference type="InterPro" id="IPR040007">
    <property type="entry name" value="Tho2"/>
</dbReference>
<keyword evidence="6" id="KW-0597">Phosphoprotein</keyword>
<sequence>MNDQRRDRKDKHLTKMRCNEELRAKKRQIHVILKKCTSDQTEEDLQLLKESKSLVELVLTRKQRLELNKERIKEVEDEPQVLTDKCHLLSKLIRESKGMVVYTGAGISTSAQIPDYRGPNGIWTQLKNGSDIAQHRDLVMAEPTFTHMAITELNRKRIAKHVVSQNCDGLHLRSGLPQKRLSEIHGNMYLEVCVNCKTQYLRAFDVTEKTSLRRHKTGRKCHLCHKESGDLIDTIVHFGEKGKLLWPLNWDSAAKTSSKADLILCLGSSLKILRKYQCLWPKRTQIAIVNLQWTPKDSQSVLKINGKCDSVMKEVMKLLNIDVKTYEKCLDPIYCFATPLKPEEEVTCNRIKLFDSDQSKDKLCDSVMSSPSWFGKGIKLHSVFTKQWERVSDVRVFGALYWELCVKQCRSVGDREKLRQLVYDLCERVITGHQKPDLVVSALLEVIKAISEWVLKERLDYETTGDAKIIPNKKLASTKFIKLKTRLFYKQQKFNLCREESEGYGKLIVELCQSGPFDHNYMLEVIKSLIGCFNLDPNRVLDIILECFEYRIDLHNHYIPLIRDFLPNSTTLTQILAFKFSFYQNETAAETPETLYEVVALALHHKLIELNQLYDFLFPIDSKILDNYKSELSEAKTFAKKSNAILTSDKQTEEQHNFEEEKQKQFLSNQKLGLILALLKVGDWENAKQLIYKLPEYYAVSFESIAKQLCDLIHFSIDKIYKQHSGLPTIIASKIKAYKCAKQPLLKQMESISDLKSVAFPMIVAIGPHLFKDTLLIAKIIRICRTLLSKSSNDNNFKHEIATILDEAVLPAMSLVESNCALSEELWLLLKSFPYQQRYKLYTNWKAEPSNTLMIKTRAVTLKRIKYIMKRLSKENVKLSGRQIGKLSHSNPSFLFQHILSQIQSYDNLIGPVVDSLKYLTTISYDVLSFCVIEALANPAKEQTKHEGATIAPWLLSLANFCGSVVKKYPIELPGLLQFVANQLKSEKCLDLLILKEIVQKMAGIEASEEMTNEQLGALSGGELLRAEGGYFTQVRNTKKSTSRLKDALLDNNLAMPLCILIAQQRNCILFHEQSHIKLVGKLYDQCQETLVQYGSFLANTLNIEDYINNLPPLEKLISDYSLSADITFFLVRPMIIHYINKNFDELKKSEKSSSNSKLVAQYIEASDAVTTPLVKSIVPAYSPKFWDDLSPRFFVTFWTLTMYDLQVPTQSYERELKRFKDQIQSAEENKDLAPNKKKKEKERCLSMMERLADEDSRQQEHNKRVLARLQKEKDQWFQSKVAKMEMTTQFLQHCLFPRCKFAASDALFCAKFVHLLHCLQTPNFSTLICYDRIFGDISYTMCSCTENEANHYGRFLCSLLETVMNWHKNKDVFNNECAKYPGFVTKFCEKDPVHVDFENYRHVCHKWHYRLTKAFILCLDSADYIQIRNSLIILTKVLPQFPVMISFAQAIERRVDNIRNEEKEKRPDLYALATGYSGQLKARKSNFIPESEFHIKENKNKGVQQTNAQNSAQKVEMNNNAVKKEVKTEAIVNNDDKNASKSKNGIDSSDKKKEIKKDSKSETKLRKINSSEEKMNNSIEKNNR</sequence>
<dbReference type="SUPFAM" id="SSF52467">
    <property type="entry name" value="DHS-like NAD/FAD-binding domain"/>
    <property type="match status" value="1"/>
</dbReference>
<comment type="catalytic activity">
    <reaction evidence="18">
        <text>N(6)-propanoyl-L-lysyl-[protein] + NAD(+) + H2O = 3''-O-propanoyl-ADP-D-ribose + nicotinamide + L-lysyl-[protein]</text>
        <dbReference type="Rhea" id="RHEA:23500"/>
        <dbReference type="Rhea" id="RHEA-COMP:9752"/>
        <dbReference type="Rhea" id="RHEA-COMP:13758"/>
        <dbReference type="ChEBI" id="CHEBI:15377"/>
        <dbReference type="ChEBI" id="CHEBI:17154"/>
        <dbReference type="ChEBI" id="CHEBI:29969"/>
        <dbReference type="ChEBI" id="CHEBI:57540"/>
        <dbReference type="ChEBI" id="CHEBI:138019"/>
        <dbReference type="ChEBI" id="CHEBI:145015"/>
    </reaction>
    <physiologicalReaction direction="left-to-right" evidence="18">
        <dbReference type="Rhea" id="RHEA:23501"/>
    </physiologicalReaction>
</comment>
<dbReference type="EMBL" id="OC862073">
    <property type="protein sequence ID" value="CAD7629919.1"/>
    <property type="molecule type" value="Genomic_DNA"/>
</dbReference>
<comment type="subunit">
    <text evidence="15">Component of the THO subcomplex, which is composed of THOC1, THOC2, THOC3, THOC5, THOC6 and THOC7. The THO subcomplex interacts with DDX39B to form the THO-DDX39B complex which multimerizes into a 28-subunit tetrameric assembly. Component of the transcription/export (TREX) complex at least composed of ALYREF/THOC4, DDX39B, SARNP/CIP29, CHTOP and the THO subcomplex; in the complex interacts with THOC1, THOC3, THOC5, THOC7 and DDX39B. TREX seems to have a dynamic structure involving ATP-dependent remodeling. Interacts with POLDIP3 and ZC3H11A.</text>
</comment>
<feature type="binding site" evidence="20">
    <location>
        <position position="224"/>
    </location>
    <ligand>
        <name>Zn(2+)</name>
        <dbReference type="ChEBI" id="CHEBI:29105"/>
    </ligand>
</feature>
<feature type="compositionally biased region" description="Basic and acidic residues" evidence="21">
    <location>
        <begin position="1549"/>
        <end position="1585"/>
    </location>
</feature>
<evidence type="ECO:0000256" key="7">
    <source>
        <dbReference type="ARBA" id="ARBA00022679"/>
    </source>
</evidence>
<feature type="region of interest" description="Disordered" evidence="21">
    <location>
        <begin position="1495"/>
        <end position="1585"/>
    </location>
</feature>
<dbReference type="InterPro" id="IPR029035">
    <property type="entry name" value="DHS-like_NAD/FAD-binding_dom"/>
</dbReference>
<feature type="binding site" evidence="20">
    <location>
        <position position="193"/>
    </location>
    <ligand>
        <name>Zn(2+)</name>
        <dbReference type="ChEBI" id="CHEBI:29105"/>
    </ligand>
</feature>
<feature type="domain" description="Deacetylase sirtuin-type" evidence="22">
    <location>
        <begin position="79"/>
        <end position="322"/>
    </location>
</feature>
<gene>
    <name evidence="23" type="ORF">OSB1V03_LOCUS10333</name>
</gene>
<dbReference type="OrthoDB" id="29024at2759"/>
<dbReference type="GO" id="GO:0046872">
    <property type="term" value="F:metal ion binding"/>
    <property type="evidence" value="ECO:0007669"/>
    <property type="project" value="UniProtKB-KW"/>
</dbReference>
<evidence type="ECO:0000256" key="21">
    <source>
        <dbReference type="SAM" id="MobiDB-lite"/>
    </source>
</evidence>
<dbReference type="InterPro" id="IPR003000">
    <property type="entry name" value="Sirtuin"/>
</dbReference>
<evidence type="ECO:0000256" key="13">
    <source>
        <dbReference type="ARBA" id="ARBA00041832"/>
    </source>
</evidence>
<comment type="catalytic activity">
    <reaction evidence="17">
        <text>N(6)-succinyl-L-lysyl-[protein] + NAD(+) + H2O = 2''-O-succinyl-ADP-D-ribose + nicotinamide + L-lysyl-[protein]</text>
        <dbReference type="Rhea" id="RHEA:47668"/>
        <dbReference type="Rhea" id="RHEA-COMP:9752"/>
        <dbReference type="Rhea" id="RHEA-COMP:11877"/>
        <dbReference type="ChEBI" id="CHEBI:15377"/>
        <dbReference type="ChEBI" id="CHEBI:17154"/>
        <dbReference type="ChEBI" id="CHEBI:29969"/>
        <dbReference type="ChEBI" id="CHEBI:57540"/>
        <dbReference type="ChEBI" id="CHEBI:87830"/>
        <dbReference type="ChEBI" id="CHEBI:87832"/>
    </reaction>
    <physiologicalReaction direction="left-to-right" evidence="17">
        <dbReference type="Rhea" id="RHEA:47669"/>
    </physiologicalReaction>
</comment>
<keyword evidence="8 20" id="KW-0479">Metal-binding</keyword>
<evidence type="ECO:0000256" key="8">
    <source>
        <dbReference type="ARBA" id="ARBA00022723"/>
    </source>
</evidence>
<dbReference type="Pfam" id="PF11262">
    <property type="entry name" value="Tho2"/>
    <property type="match status" value="1"/>
</dbReference>
<feature type="active site" description="Proton acceptor" evidence="20">
    <location>
        <position position="185"/>
    </location>
</feature>
<evidence type="ECO:0000313" key="24">
    <source>
        <dbReference type="Proteomes" id="UP000759131"/>
    </source>
</evidence>
<evidence type="ECO:0000256" key="10">
    <source>
        <dbReference type="ARBA" id="ARBA00023027"/>
    </source>
</evidence>
<dbReference type="Gene3D" id="2.20.28.200">
    <property type="match status" value="1"/>
</dbReference>
<feature type="binding site" evidence="20">
    <location>
        <position position="196"/>
    </location>
    <ligand>
        <name>Zn(2+)</name>
        <dbReference type="ChEBI" id="CHEBI:29105"/>
    </ligand>
</feature>
<dbReference type="GO" id="GO:0010468">
    <property type="term" value="P:regulation of gene expression"/>
    <property type="evidence" value="ECO:0007669"/>
    <property type="project" value="UniProtKB-ARBA"/>
</dbReference>
<dbReference type="GO" id="GO:0003729">
    <property type="term" value="F:mRNA binding"/>
    <property type="evidence" value="ECO:0007669"/>
    <property type="project" value="TreeGrafter"/>
</dbReference>
<evidence type="ECO:0000259" key="22">
    <source>
        <dbReference type="PROSITE" id="PS50305"/>
    </source>
</evidence>
<evidence type="ECO:0000256" key="19">
    <source>
        <dbReference type="ARBA" id="ARBA00052763"/>
    </source>
</evidence>
<feature type="compositionally biased region" description="Basic and acidic residues" evidence="21">
    <location>
        <begin position="1523"/>
        <end position="1540"/>
    </location>
</feature>
<dbReference type="GO" id="GO:0097372">
    <property type="term" value="F:histone H3K18 deacetylase activity, NAD-dependent"/>
    <property type="evidence" value="ECO:0007669"/>
    <property type="project" value="UniProtKB-ARBA"/>
</dbReference>
<protein>
    <recommendedName>
        <fullName evidence="5">THO complex subunit 2</fullName>
        <ecNumber evidence="4">2.3.1.286</ecNumber>
    </recommendedName>
    <alternativeName>
        <fullName evidence="14">Regulatory protein SIR2 homolog 7</fullName>
    </alternativeName>
    <alternativeName>
        <fullName evidence="13">SIR2-like protein 7</fullName>
    </alternativeName>
</protein>
<evidence type="ECO:0000256" key="11">
    <source>
        <dbReference type="ARBA" id="ARBA00023242"/>
    </source>
</evidence>
<keyword evidence="9 20" id="KW-0862">Zinc</keyword>
<dbReference type="GO" id="GO:0140861">
    <property type="term" value="P:DNA repair-dependent chromatin remodeling"/>
    <property type="evidence" value="ECO:0007669"/>
    <property type="project" value="UniProtKB-ARBA"/>
</dbReference>
<dbReference type="GO" id="GO:0070403">
    <property type="term" value="F:NAD+ binding"/>
    <property type="evidence" value="ECO:0007669"/>
    <property type="project" value="InterPro"/>
</dbReference>
<dbReference type="InterPro" id="IPR021726">
    <property type="entry name" value="THO_THOC2_N"/>
</dbReference>
<evidence type="ECO:0000256" key="14">
    <source>
        <dbReference type="ARBA" id="ARBA00043038"/>
    </source>
</evidence>
<dbReference type="GO" id="GO:0006406">
    <property type="term" value="P:mRNA export from nucleus"/>
    <property type="evidence" value="ECO:0007669"/>
    <property type="project" value="InterPro"/>
</dbReference>
<dbReference type="GO" id="GO:0035861">
    <property type="term" value="C:site of double-strand break"/>
    <property type="evidence" value="ECO:0007669"/>
    <property type="project" value="UniProtKB-ARBA"/>
</dbReference>
<comment type="catalytic activity">
    <reaction evidence="19">
        <text>N(6)-glutaryl-L-lysyl-[protein] + NAD(+) + H2O = 2''-O-glutaryl-ADP-D-ribose + nicotinamide + L-lysyl-[protein]</text>
        <dbReference type="Rhea" id="RHEA:47664"/>
        <dbReference type="Rhea" id="RHEA-COMP:9752"/>
        <dbReference type="Rhea" id="RHEA-COMP:11875"/>
        <dbReference type="ChEBI" id="CHEBI:15377"/>
        <dbReference type="ChEBI" id="CHEBI:17154"/>
        <dbReference type="ChEBI" id="CHEBI:29969"/>
        <dbReference type="ChEBI" id="CHEBI:57540"/>
        <dbReference type="ChEBI" id="CHEBI:87828"/>
        <dbReference type="ChEBI" id="CHEBI:87829"/>
    </reaction>
    <physiologicalReaction direction="left-to-right" evidence="19">
        <dbReference type="Rhea" id="RHEA:47665"/>
    </physiologicalReaction>
</comment>
<reference evidence="23" key="1">
    <citation type="submission" date="2020-11" db="EMBL/GenBank/DDBJ databases">
        <authorList>
            <person name="Tran Van P."/>
        </authorList>
    </citation>
    <scope>NUCLEOTIDE SEQUENCE</scope>
</reference>
<evidence type="ECO:0000256" key="1">
    <source>
        <dbReference type="ARBA" id="ARBA00001947"/>
    </source>
</evidence>
<dbReference type="FunFam" id="2.20.28.200:FF:000002">
    <property type="entry name" value="NAD-dependent deacetylase sirtuin-7"/>
    <property type="match status" value="1"/>
</dbReference>
<evidence type="ECO:0000256" key="2">
    <source>
        <dbReference type="ARBA" id="ARBA00004123"/>
    </source>
</evidence>
<evidence type="ECO:0000256" key="3">
    <source>
        <dbReference type="ARBA" id="ARBA00007857"/>
    </source>
</evidence>
<keyword evidence="11" id="KW-0539">Nucleus</keyword>
<keyword evidence="7" id="KW-0808">Transferase</keyword>
<evidence type="ECO:0000256" key="15">
    <source>
        <dbReference type="ARBA" id="ARBA00047033"/>
    </source>
</evidence>
<dbReference type="EC" id="2.3.1.286" evidence="4"/>
<evidence type="ECO:0000256" key="5">
    <source>
        <dbReference type="ARBA" id="ARBA00019596"/>
    </source>
</evidence>
<dbReference type="InterPro" id="IPR021418">
    <property type="entry name" value="THO_THOC2_C"/>
</dbReference>
<evidence type="ECO:0000256" key="4">
    <source>
        <dbReference type="ARBA" id="ARBA00012928"/>
    </source>
</evidence>
<dbReference type="EMBL" id="CAJPIZ010007498">
    <property type="protein sequence ID" value="CAG2110349.1"/>
    <property type="molecule type" value="Genomic_DNA"/>
</dbReference>
<dbReference type="Pfam" id="PF02146">
    <property type="entry name" value="SIR2"/>
    <property type="match status" value="1"/>
</dbReference>
<evidence type="ECO:0000256" key="9">
    <source>
        <dbReference type="ARBA" id="ARBA00022833"/>
    </source>
</evidence>
<accession>A0A7R9KUZ6</accession>
<dbReference type="Gene3D" id="3.40.50.1220">
    <property type="entry name" value="TPP-binding domain"/>
    <property type="match status" value="1"/>
</dbReference>
<feature type="binding site" evidence="20">
    <location>
        <position position="221"/>
    </location>
    <ligand>
        <name>Zn(2+)</name>
        <dbReference type="ChEBI" id="CHEBI:29105"/>
    </ligand>
</feature>
<evidence type="ECO:0000256" key="18">
    <source>
        <dbReference type="ARBA" id="ARBA00051399"/>
    </source>
</evidence>
<dbReference type="InterPro" id="IPR026590">
    <property type="entry name" value="Ssirtuin_cat_dom"/>
</dbReference>
<dbReference type="Pfam" id="PF16134">
    <property type="entry name" value="THOC2_N"/>
    <property type="match status" value="2"/>
</dbReference>
<organism evidence="23">
    <name type="scientific">Medioppia subpectinata</name>
    <dbReference type="NCBI Taxonomy" id="1979941"/>
    <lineage>
        <taxon>Eukaryota</taxon>
        <taxon>Metazoa</taxon>
        <taxon>Ecdysozoa</taxon>
        <taxon>Arthropoda</taxon>
        <taxon>Chelicerata</taxon>
        <taxon>Arachnida</taxon>
        <taxon>Acari</taxon>
        <taxon>Acariformes</taxon>
        <taxon>Sarcoptiformes</taxon>
        <taxon>Oribatida</taxon>
        <taxon>Brachypylina</taxon>
        <taxon>Oppioidea</taxon>
        <taxon>Oppiidae</taxon>
        <taxon>Medioppia</taxon>
    </lineage>
</organism>
<keyword evidence="24" id="KW-1185">Reference proteome</keyword>
<dbReference type="GO" id="GO:0000445">
    <property type="term" value="C:THO complex part of transcription export complex"/>
    <property type="evidence" value="ECO:0007669"/>
    <property type="project" value="TreeGrafter"/>
</dbReference>
<dbReference type="PROSITE" id="PS50305">
    <property type="entry name" value="SIRTUIN"/>
    <property type="match status" value="1"/>
</dbReference>
<dbReference type="PANTHER" id="PTHR21597">
    <property type="entry name" value="THO2 PROTEIN"/>
    <property type="match status" value="1"/>
</dbReference>
<comment type="similarity">
    <text evidence="12">Belongs to the sirtuin family. Class IV subfamily.</text>
</comment>
<name>A0A7R9KUZ6_9ACAR</name>
<evidence type="ECO:0000256" key="12">
    <source>
        <dbReference type="ARBA" id="ARBA00038170"/>
    </source>
</evidence>
<dbReference type="Proteomes" id="UP000759131">
    <property type="component" value="Unassembled WGS sequence"/>
</dbReference>
<dbReference type="InterPro" id="IPR032302">
    <property type="entry name" value="THOC2_N"/>
</dbReference>